<name>N9A2Y6_ACIVR</name>
<evidence type="ECO:0000256" key="1">
    <source>
        <dbReference type="ARBA" id="ARBA00004167"/>
    </source>
</evidence>
<reference evidence="9 10" key="1">
    <citation type="submission" date="2013-02" db="EMBL/GenBank/DDBJ databases">
        <title>The Genome Sequence of Acinetobacter venetianus CIP 110063.</title>
        <authorList>
            <consortium name="The Broad Institute Genome Sequencing Platform"/>
            <consortium name="The Broad Institute Genome Sequencing Center for Infectious Disease"/>
            <person name="Cerqueira G."/>
            <person name="Feldgarden M."/>
            <person name="Courvalin P."/>
            <person name="Perichon B."/>
            <person name="Grillot-Courvalin C."/>
            <person name="Clermont D."/>
            <person name="Rocha E."/>
            <person name="Yoon E.-J."/>
            <person name="Nemec A."/>
            <person name="Walker B."/>
            <person name="Young S.K."/>
            <person name="Zeng Q."/>
            <person name="Gargeya S."/>
            <person name="Fitzgerald M."/>
            <person name="Haas B."/>
            <person name="Abouelleil A."/>
            <person name="Alvarado L."/>
            <person name="Arachchi H.M."/>
            <person name="Berlin A.M."/>
            <person name="Chapman S.B."/>
            <person name="Dewar J."/>
            <person name="Goldberg J."/>
            <person name="Griggs A."/>
            <person name="Gujja S."/>
            <person name="Hansen M."/>
            <person name="Howarth C."/>
            <person name="Imamovic A."/>
            <person name="Larimer J."/>
            <person name="McCowan C."/>
            <person name="Murphy C."/>
            <person name="Neiman D."/>
            <person name="Pearson M."/>
            <person name="Priest M."/>
            <person name="Roberts A."/>
            <person name="Saif S."/>
            <person name="Shea T."/>
            <person name="Sisk P."/>
            <person name="Sykes S."/>
            <person name="Wortman J."/>
            <person name="Nusbaum C."/>
            <person name="Birren B."/>
        </authorList>
    </citation>
    <scope>NUCLEOTIDE SEQUENCE [LARGE SCALE GENOMIC DNA]</scope>
    <source>
        <strain evidence="10">ATCC 31012 / DSM 23050 / BCRC 14357 / CCUG 45561 / CIP 110063 / KCTC 2702 / LMG 19082 / RAG-1</strain>
    </source>
</reference>
<dbReference type="InterPro" id="IPR006094">
    <property type="entry name" value="Oxid_FAD_bind_N"/>
</dbReference>
<dbReference type="OrthoDB" id="143770at2"/>
<dbReference type="AlphaFoldDB" id="N9A2Y6"/>
<dbReference type="InterPro" id="IPR036318">
    <property type="entry name" value="FAD-bd_PCMH-like_sf"/>
</dbReference>
<dbReference type="PATRIC" id="fig|1191460.12.peg.825"/>
<dbReference type="PROSITE" id="PS51387">
    <property type="entry name" value="FAD_PCMH"/>
    <property type="match status" value="1"/>
</dbReference>
<dbReference type="EMBL" id="APPO01000008">
    <property type="protein sequence ID" value="ENV38075.1"/>
    <property type="molecule type" value="Genomic_DNA"/>
</dbReference>
<keyword evidence="4" id="KW-0285">Flavoprotein</keyword>
<dbReference type="GO" id="GO:0071949">
    <property type="term" value="F:FAD binding"/>
    <property type="evidence" value="ECO:0007669"/>
    <property type="project" value="InterPro"/>
</dbReference>
<evidence type="ECO:0000256" key="4">
    <source>
        <dbReference type="ARBA" id="ARBA00022827"/>
    </source>
</evidence>
<dbReference type="GO" id="GO:0050614">
    <property type="term" value="F:Delta24-sterol reductase activity"/>
    <property type="evidence" value="ECO:0007669"/>
    <property type="project" value="UniProtKB-EC"/>
</dbReference>
<comment type="subcellular location">
    <subcellularLocation>
        <location evidence="1">Membrane</location>
        <topology evidence="1">Single-pass membrane protein</topology>
    </subcellularLocation>
</comment>
<dbReference type="eggNOG" id="COG0277">
    <property type="taxonomic scope" value="Bacteria"/>
</dbReference>
<dbReference type="PANTHER" id="PTHR10801:SF0">
    <property type="entry name" value="DELTA(24)-STEROL REDUCTASE"/>
    <property type="match status" value="1"/>
</dbReference>
<dbReference type="SUPFAM" id="SSF56176">
    <property type="entry name" value="FAD-binding/transporter-associated domain-like"/>
    <property type="match status" value="1"/>
</dbReference>
<keyword evidence="10" id="KW-1185">Reference proteome</keyword>
<keyword evidence="6" id="KW-0560">Oxidoreductase</keyword>
<accession>N9A2Y6</accession>
<evidence type="ECO:0000259" key="8">
    <source>
        <dbReference type="PROSITE" id="PS51387"/>
    </source>
</evidence>
<dbReference type="EC" id="1.3.1.72" evidence="2"/>
<dbReference type="Gene3D" id="3.30.465.10">
    <property type="match status" value="1"/>
</dbReference>
<keyword evidence="7" id="KW-0472">Membrane</keyword>
<evidence type="ECO:0000256" key="3">
    <source>
        <dbReference type="ARBA" id="ARBA00022692"/>
    </source>
</evidence>
<proteinExistence type="predicted"/>
<dbReference type="RefSeq" id="WP_004877803.1">
    <property type="nucleotide sequence ID" value="NZ_AKIQ01000043.1"/>
</dbReference>
<gene>
    <name evidence="9" type="ORF">F959_00832</name>
</gene>
<organism evidence="9 10">
    <name type="scientific">Acinetobacter venetianus (strain ATCC 31012 / DSM 23050 / BCRC 14357 / CCUG 45561 / CIP 110063 / KCTC 2702 / LMG 19082 / RAG-1)</name>
    <dbReference type="NCBI Taxonomy" id="1191460"/>
    <lineage>
        <taxon>Bacteria</taxon>
        <taxon>Pseudomonadati</taxon>
        <taxon>Pseudomonadota</taxon>
        <taxon>Gammaproteobacteria</taxon>
        <taxon>Moraxellales</taxon>
        <taxon>Moraxellaceae</taxon>
        <taxon>Acinetobacter</taxon>
    </lineage>
</organism>
<dbReference type="GO" id="GO:0016020">
    <property type="term" value="C:membrane"/>
    <property type="evidence" value="ECO:0007669"/>
    <property type="project" value="UniProtKB-SubCell"/>
</dbReference>
<protein>
    <recommendedName>
        <fullName evidence="2">Delta(24)-sterol reductase</fullName>
        <ecNumber evidence="2">1.3.1.72</ecNumber>
    </recommendedName>
</protein>
<dbReference type="GeneID" id="58193734"/>
<dbReference type="Pfam" id="PF01565">
    <property type="entry name" value="FAD_binding_4"/>
    <property type="match status" value="1"/>
</dbReference>
<dbReference type="HOGENOM" id="CLU_032465_0_0_6"/>
<keyword evidence="3" id="KW-0812">Transmembrane</keyword>
<keyword evidence="5" id="KW-1133">Transmembrane helix</keyword>
<dbReference type="InterPro" id="IPR040165">
    <property type="entry name" value="Diminuto-like"/>
</dbReference>
<evidence type="ECO:0000256" key="6">
    <source>
        <dbReference type="ARBA" id="ARBA00023002"/>
    </source>
</evidence>
<dbReference type="GO" id="GO:0005737">
    <property type="term" value="C:cytoplasm"/>
    <property type="evidence" value="ECO:0007669"/>
    <property type="project" value="TreeGrafter"/>
</dbReference>
<dbReference type="GO" id="GO:0008202">
    <property type="term" value="P:steroid metabolic process"/>
    <property type="evidence" value="ECO:0007669"/>
    <property type="project" value="TreeGrafter"/>
</dbReference>
<evidence type="ECO:0000313" key="9">
    <source>
        <dbReference type="EMBL" id="ENV38075.1"/>
    </source>
</evidence>
<evidence type="ECO:0000313" key="10">
    <source>
        <dbReference type="Proteomes" id="UP000018445"/>
    </source>
</evidence>
<evidence type="ECO:0000256" key="7">
    <source>
        <dbReference type="ARBA" id="ARBA00023136"/>
    </source>
</evidence>
<dbReference type="PANTHER" id="PTHR10801">
    <property type="entry name" value="24-DEHYDROCHOLESTEROL REDUCTASE"/>
    <property type="match status" value="1"/>
</dbReference>
<feature type="domain" description="FAD-binding PCMH-type" evidence="8">
    <location>
        <begin position="8"/>
        <end position="176"/>
    </location>
</feature>
<evidence type="ECO:0000256" key="5">
    <source>
        <dbReference type="ARBA" id="ARBA00022989"/>
    </source>
</evidence>
<sequence>MKLWSWGRLYPSDCQVKLVDRYALKRIFKNNKKLLVQGSARSYGDVCLNTNQVIVKTSILNFFRSFDPASGILTCEAGILLKDIQDVFISKGWMLPVTPGTQLITVGGAIANDVHGKNHHIRGNFGHHVLEIELLRSSGELLICTRQTNKEIFYATIGGIGLTGIIVSAKIRLMPVVSPYLNVEYKSFKGVTEFLNLNKESADDWEYTVSWIDCLSGKNFRGVFIRANHLETSKPCIANKSDPKKIPFLPPISLINKASLKLFNQFYYFVNAKKQGGSYLQHFYDFQYPLDNIENWNVLYGRKGFYQYQCVIPLGAAACAIEEILELLQVAQQGSFLVVLKVFGNVRSEGLLSFPIEGITLALDFPNLGTKTLELFDLLDKVVLKAGGRLYLAKDARMSKELFEKMYPEATEFKKLRDPALSSDMALRLFGE</sequence>
<keyword evidence="4" id="KW-0274">FAD</keyword>
<comment type="caution">
    <text evidence="9">The sequence shown here is derived from an EMBL/GenBank/DDBJ whole genome shotgun (WGS) entry which is preliminary data.</text>
</comment>
<dbReference type="InterPro" id="IPR016166">
    <property type="entry name" value="FAD-bd_PCMH"/>
</dbReference>
<dbReference type="InterPro" id="IPR016169">
    <property type="entry name" value="FAD-bd_PCMH_sub2"/>
</dbReference>
<evidence type="ECO:0000256" key="2">
    <source>
        <dbReference type="ARBA" id="ARBA00012405"/>
    </source>
</evidence>
<dbReference type="Proteomes" id="UP000018445">
    <property type="component" value="Unassembled WGS sequence"/>
</dbReference>